<dbReference type="AlphaFoldDB" id="A0AA36N0Z0"/>
<evidence type="ECO:0000256" key="9">
    <source>
        <dbReference type="PIRSR" id="PIRSR001355-5"/>
    </source>
</evidence>
<evidence type="ECO:0000256" key="2">
    <source>
        <dbReference type="ARBA" id="ARBA00008466"/>
    </source>
</evidence>
<dbReference type="GO" id="GO:0005829">
    <property type="term" value="C:cytosol"/>
    <property type="evidence" value="ECO:0007669"/>
    <property type="project" value="TreeGrafter"/>
</dbReference>
<dbReference type="GO" id="GO:0006597">
    <property type="term" value="P:spermine biosynthetic process"/>
    <property type="evidence" value="ECO:0007669"/>
    <property type="project" value="InterPro"/>
</dbReference>
<keyword evidence="3 5" id="KW-0745">Spermidine biosynthesis</keyword>
<evidence type="ECO:0000256" key="6">
    <source>
        <dbReference type="PIRSR" id="PIRSR001355-1"/>
    </source>
</evidence>
<evidence type="ECO:0000256" key="5">
    <source>
        <dbReference type="PIRNR" id="PIRNR001355"/>
    </source>
</evidence>
<keyword evidence="4 5" id="KW-0620">Polyamine biosynthesis</keyword>
<dbReference type="PIRSF" id="PIRSF001355">
    <property type="entry name" value="S-AdenosylMet_decarboxylase"/>
    <property type="match status" value="1"/>
</dbReference>
<keyword evidence="5" id="KW-0456">Lyase</keyword>
<sequence>MADAGFFEGTEKRIEIDFRGDGDLRNAARSNWDTVVNLSATQILNSIETADFTSFLLSESSLIVYSRKAIIKTCGRTVPLNAVPKLLEIGKEQGLAVEWMCYSRKNFLAPEEQPHEHQSMEGEVEACRKVFGHVGDAYVLGPMTGEHWLFYEKMYLSANYLERGDFTIDVMMYDLPKDVQEVFHTTEPEGSRAGAEQMTKASGLAEIANLLEAEVDDYCFDTCGYSCNMHSKLAYAMVHVTPQDTCSYASFETNFGSTLFGKPERNLEEILNMLIGKVCDAFRPGKLTLTLLQDTGAVPFLGNAPFNAADARYERRSSTSTSMGKDYHATIANFYRKE</sequence>
<evidence type="ECO:0000256" key="4">
    <source>
        <dbReference type="ARBA" id="ARBA00023115"/>
    </source>
</evidence>
<dbReference type="SUPFAM" id="SSF56276">
    <property type="entry name" value="S-adenosylmethionine decarboxylase"/>
    <property type="match status" value="1"/>
</dbReference>
<feature type="chain" id="PRO_5042324824" description="S-adenosylmethionine decarboxylase alpha chain" evidence="9">
    <location>
        <begin position="60"/>
        <end position="338"/>
    </location>
</feature>
<dbReference type="InterPro" id="IPR016067">
    <property type="entry name" value="S-AdoMet_deCO2ase_core"/>
</dbReference>
<dbReference type="PANTHER" id="PTHR11570:SF0">
    <property type="entry name" value="S-ADENOSYLMETHIONINE DECARBOXYLASE PROENZYME"/>
    <property type="match status" value="1"/>
</dbReference>
<dbReference type="Proteomes" id="UP001178507">
    <property type="component" value="Unassembled WGS sequence"/>
</dbReference>
<evidence type="ECO:0000256" key="7">
    <source>
        <dbReference type="PIRSR" id="PIRSR001355-3"/>
    </source>
</evidence>
<keyword evidence="5" id="KW-0704">Schiff base</keyword>
<evidence type="ECO:0000256" key="3">
    <source>
        <dbReference type="ARBA" id="ARBA00023066"/>
    </source>
</evidence>
<dbReference type="EC" id="4.1.1.50" evidence="5"/>
<comment type="caution">
    <text evidence="10">The sequence shown here is derived from an EMBL/GenBank/DDBJ whole genome shotgun (WGS) entry which is preliminary data.</text>
</comment>
<evidence type="ECO:0000313" key="11">
    <source>
        <dbReference type="Proteomes" id="UP001178507"/>
    </source>
</evidence>
<evidence type="ECO:0000256" key="1">
    <source>
        <dbReference type="ARBA" id="ARBA00004911"/>
    </source>
</evidence>
<gene>
    <name evidence="10" type="ORF">EVOR1521_LOCUS18948</name>
</gene>
<keyword evidence="5" id="KW-0670">Pyruvate</keyword>
<feature type="site" description="Cleavage (non-hydrolytic); by autolysis" evidence="8">
    <location>
        <begin position="59"/>
        <end position="60"/>
    </location>
</feature>
<comment type="cofactor">
    <cofactor evidence="5">
        <name>pyruvate</name>
        <dbReference type="ChEBI" id="CHEBI:15361"/>
    </cofactor>
    <text evidence="5">Binds 1 pyruvoyl group covalently per subunit.</text>
</comment>
<comment type="pathway">
    <text evidence="1 5">Amine and polyamine biosynthesis; S-adenosylmethioninamine biosynthesis; S-adenosylmethioninamine from S-adenosyl-L-methionine: step 1/1.</text>
</comment>
<organism evidence="10 11">
    <name type="scientific">Effrenium voratum</name>
    <dbReference type="NCBI Taxonomy" id="2562239"/>
    <lineage>
        <taxon>Eukaryota</taxon>
        <taxon>Sar</taxon>
        <taxon>Alveolata</taxon>
        <taxon>Dinophyceae</taxon>
        <taxon>Suessiales</taxon>
        <taxon>Symbiodiniaceae</taxon>
        <taxon>Effrenium</taxon>
    </lineage>
</organism>
<dbReference type="GO" id="GO:0004014">
    <property type="term" value="F:adenosylmethionine decarboxylase activity"/>
    <property type="evidence" value="ECO:0007669"/>
    <property type="project" value="UniProtKB-EC"/>
</dbReference>
<accession>A0AA36N0Z0</accession>
<feature type="active site" description="Proton acceptor; for processing activity" evidence="6">
    <location>
        <position position="239"/>
    </location>
</feature>
<comment type="catalytic activity">
    <reaction evidence="5">
        <text>S-adenosyl-L-methionine + H(+) = S-adenosyl 3-(methylsulfanyl)propylamine + CO2</text>
        <dbReference type="Rhea" id="RHEA:15981"/>
        <dbReference type="ChEBI" id="CHEBI:15378"/>
        <dbReference type="ChEBI" id="CHEBI:16526"/>
        <dbReference type="ChEBI" id="CHEBI:57443"/>
        <dbReference type="ChEBI" id="CHEBI:59789"/>
        <dbReference type="EC" id="4.1.1.50"/>
    </reaction>
</comment>
<dbReference type="Pfam" id="PF01536">
    <property type="entry name" value="SAM_decarbox"/>
    <property type="match status" value="1"/>
</dbReference>
<feature type="active site" description="Proton donor; for catalytic activity" evidence="6">
    <location>
        <position position="74"/>
    </location>
</feature>
<dbReference type="Gene3D" id="3.60.90.10">
    <property type="entry name" value="S-adenosylmethionine decarboxylase"/>
    <property type="match status" value="1"/>
</dbReference>
<dbReference type="PANTHER" id="PTHR11570">
    <property type="entry name" value="S-ADENOSYLMETHIONINE DECARBOXYLASE"/>
    <property type="match status" value="1"/>
</dbReference>
<keyword evidence="11" id="KW-1185">Reference proteome</keyword>
<evidence type="ECO:0000313" key="10">
    <source>
        <dbReference type="EMBL" id="CAJ1394250.1"/>
    </source>
</evidence>
<feature type="active site" description="Schiff-base intermediate with substrate; via pyruvic acid" evidence="6">
    <location>
        <position position="60"/>
    </location>
</feature>
<proteinExistence type="inferred from homology"/>
<feature type="chain" id="PRO_5042324825" description="S-adenosylmethionine decarboxylase beta chain" evidence="9">
    <location>
        <begin position="1"/>
        <end position="59"/>
    </location>
</feature>
<evidence type="ECO:0000256" key="8">
    <source>
        <dbReference type="PIRSR" id="PIRSR001355-4"/>
    </source>
</evidence>
<feature type="modified residue" description="Pyruvic acid (Ser); by autocatalysis" evidence="7">
    <location>
        <position position="60"/>
    </location>
</feature>
<comment type="similarity">
    <text evidence="2 5">Belongs to the eukaryotic AdoMetDC family.</text>
</comment>
<feature type="active site" description="Proton acceptor; for processing activity" evidence="6">
    <location>
        <position position="226"/>
    </location>
</feature>
<dbReference type="GO" id="GO:0008295">
    <property type="term" value="P:spermidine biosynthetic process"/>
    <property type="evidence" value="ECO:0007669"/>
    <property type="project" value="UniProtKB-KW"/>
</dbReference>
<dbReference type="InterPro" id="IPR001985">
    <property type="entry name" value="S-AdoMet_decarboxylase_euk"/>
</dbReference>
<dbReference type="EMBL" id="CAUJNA010002780">
    <property type="protein sequence ID" value="CAJ1394250.1"/>
    <property type="molecule type" value="Genomic_DNA"/>
</dbReference>
<keyword evidence="5" id="KW-0949">S-adenosyl-L-methionine</keyword>
<name>A0AA36N0Z0_9DINO</name>
<protein>
    <recommendedName>
        <fullName evidence="5">S-adenosylmethionine decarboxylase proenzyme</fullName>
        <ecNumber evidence="5">4.1.1.50</ecNumber>
    </recommendedName>
</protein>
<keyword evidence="5" id="KW-0210">Decarboxylase</keyword>
<reference evidence="10" key="1">
    <citation type="submission" date="2023-08" db="EMBL/GenBank/DDBJ databases">
        <authorList>
            <person name="Chen Y."/>
            <person name="Shah S."/>
            <person name="Dougan E. K."/>
            <person name="Thang M."/>
            <person name="Chan C."/>
        </authorList>
    </citation>
    <scope>NUCLEOTIDE SEQUENCE</scope>
</reference>
<dbReference type="InterPro" id="IPR048283">
    <property type="entry name" value="AdoMetDC-like"/>
</dbReference>
<keyword evidence="5" id="KW-0865">Zymogen</keyword>
<keyword evidence="8" id="KW-0068">Autocatalytic cleavage</keyword>